<dbReference type="Proteomes" id="UP001302349">
    <property type="component" value="Chromosome"/>
</dbReference>
<dbReference type="RefSeq" id="WP_317487815.1">
    <property type="nucleotide sequence ID" value="NZ_CP136051.1"/>
</dbReference>
<sequence>MDNSPQHSFHIPVMGLAYTIDSPIKVARFGISSVMSIIEDNLIEKMRSYYYGKINEPYLPISTHEEDYRAKRITDYLNLVNRIVCQQVETLRNSTFEAGSEIVKYFEMLPDGNKVKQLFQLINELQDREEQEQLQKYLKSQIQPGSIDVNIMTKVDKVNTDAFGKPIEDGSDALTALRGYVNSDLVNSSVVLSAGMNPRLFNYMEKLHQLAAKGWGDFEKKIVIKVSDYRSALIQGKYLAKKGLWVSEFRIESGLNCGGHAFATDGLLLGPILNEFKNKRAELRIELFEIYNRALQEKGLRTYNEAHPIKITVQGGIGTYEEDQFLRRFMGMDSTGWGTPFLLVPEATTVDDKTLQLLAKAGQDDLKLSKNSPLGVRFHYLKGTSSDEEKLNRIKKGRPGSPCTEKYLVSNTEFTKEPICTASYKYQKLKVKQLQGMELPEDQYQQQLSNVLDKECLCIGLSNSAVHTYQLKPFKKLEAVTICPGPNIVNFSATLSLQAMVDHIYGRANVISNPQRHHMFIRELQLYIDHLKESMEFNSGEVASKKDKYLKTFHDNLLDGIAYYRHIVVDIAHGIEELKYRFLDSLEKEEHKLRSLYENYVSHTNSLEAV</sequence>
<accession>A0ABZ0IKF8</accession>
<evidence type="ECO:0000313" key="2">
    <source>
        <dbReference type="Proteomes" id="UP001302349"/>
    </source>
</evidence>
<dbReference type="EMBL" id="CP136051">
    <property type="protein sequence ID" value="WOK05021.1"/>
    <property type="molecule type" value="Genomic_DNA"/>
</dbReference>
<reference evidence="1 2" key="1">
    <citation type="journal article" date="2023" name="Microbiol. Resour. Announc.">
        <title>Complete Genome Sequence of Imperialibacter roseus strain P4T.</title>
        <authorList>
            <person name="Tizabi D.R."/>
            <person name="Bachvaroff T."/>
            <person name="Hill R.T."/>
        </authorList>
    </citation>
    <scope>NUCLEOTIDE SEQUENCE [LARGE SCALE GENOMIC DNA]</scope>
    <source>
        <strain evidence="1 2">P4T</strain>
    </source>
</reference>
<name>A0ABZ0IKF8_9BACT</name>
<gene>
    <name evidence="1" type="ORF">RT717_18225</name>
</gene>
<keyword evidence="2" id="KW-1185">Reference proteome</keyword>
<proteinExistence type="predicted"/>
<organism evidence="1 2">
    <name type="scientific">Imperialibacter roseus</name>
    <dbReference type="NCBI Taxonomy" id="1324217"/>
    <lineage>
        <taxon>Bacteria</taxon>
        <taxon>Pseudomonadati</taxon>
        <taxon>Bacteroidota</taxon>
        <taxon>Cytophagia</taxon>
        <taxon>Cytophagales</taxon>
        <taxon>Flammeovirgaceae</taxon>
        <taxon>Imperialibacter</taxon>
    </lineage>
</organism>
<protein>
    <submittedName>
        <fullName evidence="1">Uncharacterized protein</fullName>
    </submittedName>
</protein>
<evidence type="ECO:0000313" key="1">
    <source>
        <dbReference type="EMBL" id="WOK05021.1"/>
    </source>
</evidence>